<dbReference type="PANTHER" id="PTHR43717:SF1">
    <property type="entry name" value="ANAEROBIC NITRIC OXIDE REDUCTASE FLAVORUBREDOXIN"/>
    <property type="match status" value="1"/>
</dbReference>
<evidence type="ECO:0000313" key="3">
    <source>
        <dbReference type="Proteomes" id="UP000186108"/>
    </source>
</evidence>
<feature type="domain" description="Metallo-beta-lactamase" evidence="1">
    <location>
        <begin position="26"/>
        <end position="224"/>
    </location>
</feature>
<dbReference type="SUPFAM" id="SSF56281">
    <property type="entry name" value="Metallo-hydrolase/oxidoreductase"/>
    <property type="match status" value="1"/>
</dbReference>
<dbReference type="RefSeq" id="WP_065492602.1">
    <property type="nucleotide sequence ID" value="NZ_CP009111.1"/>
</dbReference>
<dbReference type="Proteomes" id="UP000186108">
    <property type="component" value="Chromosome"/>
</dbReference>
<evidence type="ECO:0000259" key="1">
    <source>
        <dbReference type="SMART" id="SM00849"/>
    </source>
</evidence>
<dbReference type="Pfam" id="PF00753">
    <property type="entry name" value="Lactamase_B"/>
    <property type="match status" value="1"/>
</dbReference>
<proteinExistence type="predicted"/>
<dbReference type="AlphaFoldDB" id="A0A1B1KFK9"/>
<dbReference type="Gene3D" id="3.60.15.10">
    <property type="entry name" value="Ribonuclease Z/Hydroxyacylglutathione hydrolase-like"/>
    <property type="match status" value="1"/>
</dbReference>
<evidence type="ECO:0000313" key="2">
    <source>
        <dbReference type="EMBL" id="ANS31401.1"/>
    </source>
</evidence>
<reference evidence="2 3" key="1">
    <citation type="submission" date="2014-07" db="EMBL/GenBank/DDBJ databases">
        <authorList>
            <person name="Zhang J.E."/>
            <person name="Yang H."/>
            <person name="Guo J."/>
            <person name="Deng Z."/>
            <person name="Luo H."/>
            <person name="Luo M."/>
            <person name="Zhao B."/>
        </authorList>
    </citation>
    <scope>NUCLEOTIDE SEQUENCE [LARGE SCALE GENOMIC DNA]</scope>
    <source>
        <strain evidence="2 3">1CP</strain>
    </source>
</reference>
<gene>
    <name evidence="2" type="ORF">R1CP_33930</name>
</gene>
<accession>A0A1B1KFK9</accession>
<protein>
    <submittedName>
        <fullName evidence="2">Flavodoxin</fullName>
    </submittedName>
</protein>
<dbReference type="PANTHER" id="PTHR43717">
    <property type="entry name" value="ANAEROBIC NITRIC OXIDE REDUCTASE FLAVORUBREDOXIN"/>
    <property type="match status" value="1"/>
</dbReference>
<dbReference type="InterPro" id="IPR001279">
    <property type="entry name" value="Metallo-B-lactamas"/>
</dbReference>
<dbReference type="InterPro" id="IPR036866">
    <property type="entry name" value="RibonucZ/Hydroxyglut_hydro"/>
</dbReference>
<dbReference type="EMBL" id="CP009111">
    <property type="protein sequence ID" value="ANS31401.1"/>
    <property type="molecule type" value="Genomic_DNA"/>
</dbReference>
<dbReference type="SMART" id="SM00849">
    <property type="entry name" value="Lactamase_B"/>
    <property type="match status" value="1"/>
</dbReference>
<name>A0A1B1KFK9_RHOOP</name>
<organism evidence="2 3">
    <name type="scientific">Rhodococcus opacus</name>
    <name type="common">Nocardia opaca</name>
    <dbReference type="NCBI Taxonomy" id="37919"/>
    <lineage>
        <taxon>Bacteria</taxon>
        <taxon>Bacillati</taxon>
        <taxon>Actinomycetota</taxon>
        <taxon>Actinomycetes</taxon>
        <taxon>Mycobacteriales</taxon>
        <taxon>Nocardiaceae</taxon>
        <taxon>Rhodococcus</taxon>
    </lineage>
</organism>
<sequence length="267" mass="28849">MRINRIRRDITVLGDELEIPGIGHLPVNAYVLHAAEPVVVDTGLSLPGRGFMDALGSVLDPADVEWIWLTHPDRDHTGALFDLLDAAPRARLITTFAGIGIMSCAQPVPMDRVYLLNPGQSLDVGDRTLTALRPPLFDNPSTVGFYDDRSEACFSSDCFGAPMETAELATANDVGYSAPGAVRAAQHLWATVDSPWVHLVDETKFLLTVAAVRALDPRWILSTHLPPADGRTAEFLDMLAEAPKSDPFIGPDQAALEQMLAGFEPVG</sequence>
<dbReference type="PATRIC" id="fig|37919.13.peg.7127"/>